<keyword evidence="2" id="KW-1185">Reference proteome</keyword>
<dbReference type="Proteomes" id="UP000284219">
    <property type="component" value="Unassembled WGS sequence"/>
</dbReference>
<proteinExistence type="predicted"/>
<gene>
    <name evidence="1" type="ORF">BEP19_08425</name>
</gene>
<reference evidence="1 2" key="1">
    <citation type="submission" date="2016-08" db="EMBL/GenBank/DDBJ databases">
        <title>Novel Firmicute Genomes.</title>
        <authorList>
            <person name="Poppleton D.I."/>
            <person name="Gribaldo S."/>
        </authorList>
    </citation>
    <scope>NUCLEOTIDE SEQUENCE [LARGE SCALE GENOMIC DNA]</scope>
    <source>
        <strain evidence="1 2">RAOx-1</strain>
    </source>
</reference>
<evidence type="ECO:0000313" key="1">
    <source>
        <dbReference type="EMBL" id="RKD24406.1"/>
    </source>
</evidence>
<organism evidence="1 2">
    <name type="scientific">Ammoniphilus oxalaticus</name>
    <dbReference type="NCBI Taxonomy" id="66863"/>
    <lineage>
        <taxon>Bacteria</taxon>
        <taxon>Bacillati</taxon>
        <taxon>Bacillota</taxon>
        <taxon>Bacilli</taxon>
        <taxon>Bacillales</taxon>
        <taxon>Paenibacillaceae</taxon>
        <taxon>Aneurinibacillus group</taxon>
        <taxon>Ammoniphilus</taxon>
    </lineage>
</organism>
<name>A0A419SKF2_9BACL</name>
<dbReference type="AlphaFoldDB" id="A0A419SKF2"/>
<protein>
    <submittedName>
        <fullName evidence="1">Uncharacterized protein</fullName>
    </submittedName>
</protein>
<evidence type="ECO:0000313" key="2">
    <source>
        <dbReference type="Proteomes" id="UP000284219"/>
    </source>
</evidence>
<dbReference type="OrthoDB" id="2468607at2"/>
<sequence length="81" mass="9611">MNLHKVIEMIDNIPQDRWQDEQTIKQFIDQLENALGQSYTAKQKREYAQHIKKFVSDPTRRKLLPFLLKSGKLESILKKIS</sequence>
<dbReference type="RefSeq" id="WP_120189703.1">
    <property type="nucleotide sequence ID" value="NZ_MCHY01000008.1"/>
</dbReference>
<dbReference type="EMBL" id="MCHY01000008">
    <property type="protein sequence ID" value="RKD24406.1"/>
    <property type="molecule type" value="Genomic_DNA"/>
</dbReference>
<accession>A0A419SKF2</accession>
<comment type="caution">
    <text evidence="1">The sequence shown here is derived from an EMBL/GenBank/DDBJ whole genome shotgun (WGS) entry which is preliminary data.</text>
</comment>